<dbReference type="FunFam" id="3.30.930.10:FF:000016">
    <property type="entry name" value="Asparagine--tRNA ligase"/>
    <property type="match status" value="1"/>
</dbReference>
<dbReference type="EC" id="6.1.1.22" evidence="7"/>
<evidence type="ECO:0000256" key="1">
    <source>
        <dbReference type="ARBA" id="ARBA00008226"/>
    </source>
</evidence>
<dbReference type="AlphaFoldDB" id="A0A975GED6"/>
<dbReference type="GO" id="GO:0006421">
    <property type="term" value="P:asparaginyl-tRNA aminoacylation"/>
    <property type="evidence" value="ECO:0007669"/>
    <property type="project" value="UniProtKB-UniRule"/>
</dbReference>
<dbReference type="Proteomes" id="UP000663720">
    <property type="component" value="Chromosome"/>
</dbReference>
<evidence type="ECO:0000256" key="4">
    <source>
        <dbReference type="ARBA" id="ARBA00022840"/>
    </source>
</evidence>
<gene>
    <name evidence="7 9" type="primary">asnS</name>
    <name evidence="9" type="ORF">dnl_02050</name>
</gene>
<dbReference type="InterPro" id="IPR002312">
    <property type="entry name" value="Asp/Asn-tRNA-synth_IIb"/>
</dbReference>
<dbReference type="Gene3D" id="2.40.50.140">
    <property type="entry name" value="Nucleic acid-binding proteins"/>
    <property type="match status" value="1"/>
</dbReference>
<dbReference type="PANTHER" id="PTHR22594">
    <property type="entry name" value="ASPARTYL/LYSYL-TRNA SYNTHETASE"/>
    <property type="match status" value="1"/>
</dbReference>
<dbReference type="Pfam" id="PF00152">
    <property type="entry name" value="tRNA-synt_2"/>
    <property type="match status" value="1"/>
</dbReference>
<dbReference type="GO" id="GO:0004816">
    <property type="term" value="F:asparagine-tRNA ligase activity"/>
    <property type="evidence" value="ECO:0007669"/>
    <property type="project" value="UniProtKB-UniRule"/>
</dbReference>
<dbReference type="NCBIfam" id="TIGR00457">
    <property type="entry name" value="asnS"/>
    <property type="match status" value="1"/>
</dbReference>
<evidence type="ECO:0000313" key="10">
    <source>
        <dbReference type="Proteomes" id="UP000663720"/>
    </source>
</evidence>
<dbReference type="InterPro" id="IPR006195">
    <property type="entry name" value="aa-tRNA-synth_II"/>
</dbReference>
<evidence type="ECO:0000256" key="3">
    <source>
        <dbReference type="ARBA" id="ARBA00022741"/>
    </source>
</evidence>
<evidence type="ECO:0000256" key="2">
    <source>
        <dbReference type="ARBA" id="ARBA00022598"/>
    </source>
</evidence>
<evidence type="ECO:0000256" key="6">
    <source>
        <dbReference type="ARBA" id="ARBA00023146"/>
    </source>
</evidence>
<dbReference type="InterPro" id="IPR004364">
    <property type="entry name" value="Aa-tRNA-synt_II"/>
</dbReference>
<dbReference type="SUPFAM" id="SSF55681">
    <property type="entry name" value="Class II aaRS and biotin synthetases"/>
    <property type="match status" value="1"/>
</dbReference>
<comment type="subunit">
    <text evidence="7">Homodimer.</text>
</comment>
<keyword evidence="4 7" id="KW-0067">ATP-binding</keyword>
<dbReference type="InterPro" id="IPR045864">
    <property type="entry name" value="aa-tRNA-synth_II/BPL/LPL"/>
</dbReference>
<keyword evidence="3 7" id="KW-0547">Nucleotide-binding</keyword>
<dbReference type="PRINTS" id="PR01042">
    <property type="entry name" value="TRNASYNTHASP"/>
</dbReference>
<dbReference type="GO" id="GO:0005524">
    <property type="term" value="F:ATP binding"/>
    <property type="evidence" value="ECO:0007669"/>
    <property type="project" value="UniProtKB-UniRule"/>
</dbReference>
<dbReference type="PROSITE" id="PS50862">
    <property type="entry name" value="AA_TRNA_LIGASE_II"/>
    <property type="match status" value="1"/>
</dbReference>
<dbReference type="InterPro" id="IPR004365">
    <property type="entry name" value="NA-bd_OB_tRNA"/>
</dbReference>
<comment type="subcellular location">
    <subcellularLocation>
        <location evidence="7">Cytoplasm</location>
    </subcellularLocation>
</comment>
<evidence type="ECO:0000256" key="7">
    <source>
        <dbReference type="HAMAP-Rule" id="MF_00534"/>
    </source>
</evidence>
<dbReference type="EMBL" id="CP061799">
    <property type="protein sequence ID" value="QTA78000.1"/>
    <property type="molecule type" value="Genomic_DNA"/>
</dbReference>
<accession>A0A975GED6</accession>
<dbReference type="CDD" id="cd00776">
    <property type="entry name" value="AsxRS_core"/>
    <property type="match status" value="1"/>
</dbReference>
<name>A0A975GED6_9BACT</name>
<dbReference type="NCBIfam" id="NF003037">
    <property type="entry name" value="PRK03932.1"/>
    <property type="match status" value="1"/>
</dbReference>
<dbReference type="RefSeq" id="WP_207689912.1">
    <property type="nucleotide sequence ID" value="NZ_CP061799.1"/>
</dbReference>
<keyword evidence="10" id="KW-1185">Reference proteome</keyword>
<evidence type="ECO:0000313" key="9">
    <source>
        <dbReference type="EMBL" id="QTA78000.1"/>
    </source>
</evidence>
<evidence type="ECO:0000256" key="5">
    <source>
        <dbReference type="ARBA" id="ARBA00022917"/>
    </source>
</evidence>
<keyword evidence="5 7" id="KW-0648">Protein biosynthesis</keyword>
<dbReference type="SUPFAM" id="SSF50249">
    <property type="entry name" value="Nucleic acid-binding proteins"/>
    <property type="match status" value="1"/>
</dbReference>
<sequence>MQRTKIINLLNSKQEIDIVLVKGWVRTRRDSKTFSFIELNDGSCLGNMQIIADQALDNYEEIKKITTGSAISVKGRLAKSKGGGQKWEIPAENIEIISMSPESYPLQKKRHTDEFLRTIAHLRPRTNKYGAAFRIRSELSYAIHSFFKNKGFKYIHTPIITGSDCEGAGEMFRVTNLELDNLPKKDGHVDYSADFFGTESKLTVSGQLSAEMFALALGDVYTFGPTFRAENSNTSRHAAEFWMVEPEMAFCDLAGNMELGEELIKYLVAYVLENCKEDMNLFARFVDKNLMPALENILTRDFARLPYEEAVNILKNAKNKFEHEIEFGKDLQSEHERYITETYFKKPVIIFDYPKTIKPFYMRVNNDNKTVAAMDVLVPGIGEIIGGSQREERLDVLETRMDEHGLSKEDYWWYIDSRRYGSVPHSGFGMGFERVIMLMTGIRNIRDVIPFSRTPGSIDF</sequence>
<dbReference type="Gene3D" id="3.30.930.10">
    <property type="entry name" value="Bira Bifunctional Protein, Domain 2"/>
    <property type="match status" value="1"/>
</dbReference>
<comment type="similarity">
    <text evidence="1 7">Belongs to the class-II aminoacyl-tRNA synthetase family.</text>
</comment>
<keyword evidence="2 7" id="KW-0436">Ligase</keyword>
<evidence type="ECO:0000259" key="8">
    <source>
        <dbReference type="PROSITE" id="PS50862"/>
    </source>
</evidence>
<dbReference type="GO" id="GO:0005737">
    <property type="term" value="C:cytoplasm"/>
    <property type="evidence" value="ECO:0007669"/>
    <property type="project" value="UniProtKB-SubCell"/>
</dbReference>
<comment type="catalytic activity">
    <reaction evidence="7">
        <text>tRNA(Asn) + L-asparagine + ATP = L-asparaginyl-tRNA(Asn) + AMP + diphosphate + H(+)</text>
        <dbReference type="Rhea" id="RHEA:11180"/>
        <dbReference type="Rhea" id="RHEA-COMP:9659"/>
        <dbReference type="Rhea" id="RHEA-COMP:9674"/>
        <dbReference type="ChEBI" id="CHEBI:15378"/>
        <dbReference type="ChEBI" id="CHEBI:30616"/>
        <dbReference type="ChEBI" id="CHEBI:33019"/>
        <dbReference type="ChEBI" id="CHEBI:58048"/>
        <dbReference type="ChEBI" id="CHEBI:78442"/>
        <dbReference type="ChEBI" id="CHEBI:78515"/>
        <dbReference type="ChEBI" id="CHEBI:456215"/>
        <dbReference type="EC" id="6.1.1.22"/>
    </reaction>
</comment>
<dbReference type="GO" id="GO:0003676">
    <property type="term" value="F:nucleic acid binding"/>
    <property type="evidence" value="ECO:0007669"/>
    <property type="project" value="InterPro"/>
</dbReference>
<reference evidence="9" key="1">
    <citation type="journal article" date="2021" name="Microb. Physiol.">
        <title>Proteogenomic Insights into the Physiology of Marine, Sulfate-Reducing, Filamentous Desulfonema limicola and Desulfonema magnum.</title>
        <authorList>
            <person name="Schnaars V."/>
            <person name="Wohlbrand L."/>
            <person name="Scheve S."/>
            <person name="Hinrichs C."/>
            <person name="Reinhardt R."/>
            <person name="Rabus R."/>
        </authorList>
    </citation>
    <scope>NUCLEOTIDE SEQUENCE</scope>
    <source>
        <strain evidence="9">5ac10</strain>
    </source>
</reference>
<proteinExistence type="inferred from homology"/>
<feature type="domain" description="Aminoacyl-transfer RNA synthetases class-II family profile" evidence="8">
    <location>
        <begin position="129"/>
        <end position="450"/>
    </location>
</feature>
<keyword evidence="6 7" id="KW-0030">Aminoacyl-tRNA synthetase</keyword>
<dbReference type="InterPro" id="IPR004522">
    <property type="entry name" value="Asn-tRNA-ligase"/>
</dbReference>
<dbReference type="InterPro" id="IPR012340">
    <property type="entry name" value="NA-bd_OB-fold"/>
</dbReference>
<dbReference type="CDD" id="cd04318">
    <property type="entry name" value="EcAsnRS_like_N"/>
    <property type="match status" value="1"/>
</dbReference>
<dbReference type="PANTHER" id="PTHR22594:SF34">
    <property type="entry name" value="ASPARAGINE--TRNA LIGASE, MITOCHONDRIAL-RELATED"/>
    <property type="match status" value="1"/>
</dbReference>
<dbReference type="HAMAP" id="MF_00534">
    <property type="entry name" value="Asn_tRNA_synth"/>
    <property type="match status" value="1"/>
</dbReference>
<organism evidence="9 10">
    <name type="scientific">Desulfonema limicola</name>
    <dbReference type="NCBI Taxonomy" id="45656"/>
    <lineage>
        <taxon>Bacteria</taxon>
        <taxon>Pseudomonadati</taxon>
        <taxon>Thermodesulfobacteriota</taxon>
        <taxon>Desulfobacteria</taxon>
        <taxon>Desulfobacterales</taxon>
        <taxon>Desulfococcaceae</taxon>
        <taxon>Desulfonema</taxon>
    </lineage>
</organism>
<protein>
    <recommendedName>
        <fullName evidence="7">Asparagine--tRNA ligase</fullName>
        <ecNumber evidence="7">6.1.1.22</ecNumber>
    </recommendedName>
    <alternativeName>
        <fullName evidence="7">Asparaginyl-tRNA synthetase</fullName>
        <shortName evidence="7">AsnRS</shortName>
    </alternativeName>
</protein>
<dbReference type="KEGG" id="dli:dnl_02050"/>
<keyword evidence="7" id="KW-0963">Cytoplasm</keyword>
<dbReference type="Pfam" id="PF01336">
    <property type="entry name" value="tRNA_anti-codon"/>
    <property type="match status" value="1"/>
</dbReference>